<name>A0AAU9Q6K3_9VIBR</name>
<dbReference type="Proteomes" id="UP001295420">
    <property type="component" value="Unassembled WGS sequence"/>
</dbReference>
<comment type="caution">
    <text evidence="1">The sequence shown here is derived from an EMBL/GenBank/DDBJ whole genome shotgun (WGS) entry which is preliminary data.</text>
</comment>
<proteinExistence type="predicted"/>
<organism evidence="1 2">
    <name type="scientific">Vibrio owensii</name>
    <dbReference type="NCBI Taxonomy" id="696485"/>
    <lineage>
        <taxon>Bacteria</taxon>
        <taxon>Pseudomonadati</taxon>
        <taxon>Pseudomonadota</taxon>
        <taxon>Gammaproteobacteria</taxon>
        <taxon>Vibrionales</taxon>
        <taxon>Vibrionaceae</taxon>
        <taxon>Vibrio</taxon>
    </lineage>
</organism>
<evidence type="ECO:0000313" key="1">
    <source>
        <dbReference type="EMBL" id="CAH1529954.1"/>
    </source>
</evidence>
<accession>A0AAU9Q6K3</accession>
<protein>
    <submittedName>
        <fullName evidence="1">Uncharacterized protein</fullName>
    </submittedName>
</protein>
<sequence>MIIKGAANAKDECGHTGQVTGVFFDSTWCLNDADRCHSN</sequence>
<dbReference type="EMBL" id="CAKMTQ010000020">
    <property type="protein sequence ID" value="CAH1529954.1"/>
    <property type="molecule type" value="Genomic_DNA"/>
</dbReference>
<gene>
    <name evidence="1" type="ORF">THF1D04_270005</name>
</gene>
<evidence type="ECO:0000313" key="2">
    <source>
        <dbReference type="Proteomes" id="UP001295420"/>
    </source>
</evidence>
<reference evidence="1" key="1">
    <citation type="submission" date="2022-01" db="EMBL/GenBank/DDBJ databases">
        <authorList>
            <person name="Lagorce A."/>
        </authorList>
    </citation>
    <scope>NUCLEOTIDE SEQUENCE</scope>
    <source>
        <strain evidence="1">Th15_F1_D04</strain>
    </source>
</reference>
<dbReference type="AlphaFoldDB" id="A0AAU9Q6K3"/>